<evidence type="ECO:0000256" key="4">
    <source>
        <dbReference type="ARBA" id="ARBA00023125"/>
    </source>
</evidence>
<dbReference type="AlphaFoldDB" id="A0A2V0PMK0"/>
<sequence>MAGTPLCMPSSGAAAAAAAAARRGDAMSQFAAGLFASDDFRINCYKVLPCPQRSSHAWSACPFAHPNERLRRRPLHREGQPGPLYRAELCPAVRARQECPMGSECSYAHNVFEHWLHPALYRTRLCASGTACNRAVCFFAHSTDELRVVPPSSPPPAPPPLLALPSPEASSCGASSKPLPLVTVVSATDAAAAAAAASGDAQAAATVTTGPTAWEATLAALGLVPTEPLPPLAGEFGAATAAALSALALEGPPLQSSLGAWQAAPLPSSPLSLPGQHPVAWDGAALLDRQLSLFGALPPLAVQDAPTQPLMLAGNPFPVGVVAAGAGAGAAPASVYGFAVPPPVAPQPAPQGAPLLLAAAPPQLQPRPLLLVPFGALAQGEQSVVNRIFMQAAQNLA</sequence>
<gene>
    <name evidence="7" type="ORF">Rsub_10958</name>
</gene>
<keyword evidence="1 5" id="KW-0479">Metal-binding</keyword>
<reference evidence="7 8" key="1">
    <citation type="journal article" date="2018" name="Sci. Rep.">
        <title>Raphidocelis subcapitata (=Pseudokirchneriella subcapitata) provides an insight into genome evolution and environmental adaptations in the Sphaeropleales.</title>
        <authorList>
            <person name="Suzuki S."/>
            <person name="Yamaguchi H."/>
            <person name="Nakajima N."/>
            <person name="Kawachi M."/>
        </authorList>
    </citation>
    <scope>NUCLEOTIDE SEQUENCE [LARGE SCALE GENOMIC DNA]</scope>
    <source>
        <strain evidence="7 8">NIES-35</strain>
    </source>
</reference>
<dbReference type="GO" id="GO:0003677">
    <property type="term" value="F:DNA binding"/>
    <property type="evidence" value="ECO:0007669"/>
    <property type="project" value="UniProtKB-KW"/>
</dbReference>
<name>A0A2V0PMK0_9CHLO</name>
<evidence type="ECO:0000313" key="7">
    <source>
        <dbReference type="EMBL" id="GBF98295.1"/>
    </source>
</evidence>
<dbReference type="Proteomes" id="UP000247498">
    <property type="component" value="Unassembled WGS sequence"/>
</dbReference>
<evidence type="ECO:0000256" key="3">
    <source>
        <dbReference type="ARBA" id="ARBA00022833"/>
    </source>
</evidence>
<comment type="caution">
    <text evidence="7">The sequence shown here is derived from an EMBL/GenBank/DDBJ whole genome shotgun (WGS) entry which is preliminary data.</text>
</comment>
<dbReference type="SUPFAM" id="SSF90229">
    <property type="entry name" value="CCCH zinc finger"/>
    <property type="match status" value="1"/>
</dbReference>
<organism evidence="7 8">
    <name type="scientific">Raphidocelis subcapitata</name>
    <dbReference type="NCBI Taxonomy" id="307507"/>
    <lineage>
        <taxon>Eukaryota</taxon>
        <taxon>Viridiplantae</taxon>
        <taxon>Chlorophyta</taxon>
        <taxon>core chlorophytes</taxon>
        <taxon>Chlorophyceae</taxon>
        <taxon>CS clade</taxon>
        <taxon>Sphaeropleales</taxon>
        <taxon>Selenastraceae</taxon>
        <taxon>Raphidocelis</taxon>
    </lineage>
</organism>
<dbReference type="InterPro" id="IPR045234">
    <property type="entry name" value="Unkempt-like"/>
</dbReference>
<dbReference type="OrthoDB" id="749011at2759"/>
<dbReference type="InterPro" id="IPR057444">
    <property type="entry name" value="Znf-CCCH_AtC3H23-like"/>
</dbReference>
<dbReference type="PANTHER" id="PTHR14493:SF50">
    <property type="entry name" value="RING FINGER PROTEIN UNKEMPT"/>
    <property type="match status" value="1"/>
</dbReference>
<keyword evidence="2 5" id="KW-0863">Zinc-finger</keyword>
<evidence type="ECO:0000256" key="2">
    <source>
        <dbReference type="ARBA" id="ARBA00022771"/>
    </source>
</evidence>
<protein>
    <recommendedName>
        <fullName evidence="6">C3H1-type domain-containing protein</fullName>
    </recommendedName>
</protein>
<dbReference type="SMART" id="SM00356">
    <property type="entry name" value="ZnF_C3H1"/>
    <property type="match status" value="2"/>
</dbReference>
<evidence type="ECO:0000313" key="8">
    <source>
        <dbReference type="Proteomes" id="UP000247498"/>
    </source>
</evidence>
<dbReference type="PROSITE" id="PS50103">
    <property type="entry name" value="ZF_C3H1"/>
    <property type="match status" value="1"/>
</dbReference>
<evidence type="ECO:0000259" key="6">
    <source>
        <dbReference type="PROSITE" id="PS50103"/>
    </source>
</evidence>
<feature type="zinc finger region" description="C3H1-type" evidence="5">
    <location>
        <begin position="84"/>
        <end position="112"/>
    </location>
</feature>
<dbReference type="Pfam" id="PF25512">
    <property type="entry name" value="zf-CCCH_AtC3H23"/>
    <property type="match status" value="1"/>
</dbReference>
<dbReference type="Gene3D" id="4.10.1000.10">
    <property type="entry name" value="Zinc finger, CCCH-type"/>
    <property type="match status" value="1"/>
</dbReference>
<dbReference type="EMBL" id="BDRX01000121">
    <property type="protein sequence ID" value="GBF98295.1"/>
    <property type="molecule type" value="Genomic_DNA"/>
</dbReference>
<dbReference type="InterPro" id="IPR036855">
    <property type="entry name" value="Znf_CCCH_sf"/>
</dbReference>
<dbReference type="PANTHER" id="PTHR14493">
    <property type="entry name" value="UNKEMPT FAMILY MEMBER"/>
    <property type="match status" value="1"/>
</dbReference>
<accession>A0A2V0PMK0</accession>
<keyword evidence="4" id="KW-0238">DNA-binding</keyword>
<keyword evidence="3 5" id="KW-0862">Zinc</keyword>
<feature type="domain" description="C3H1-type" evidence="6">
    <location>
        <begin position="84"/>
        <end position="112"/>
    </location>
</feature>
<dbReference type="InParanoid" id="A0A2V0PMK0"/>
<dbReference type="GO" id="GO:0008270">
    <property type="term" value="F:zinc ion binding"/>
    <property type="evidence" value="ECO:0007669"/>
    <property type="project" value="UniProtKB-KW"/>
</dbReference>
<proteinExistence type="predicted"/>
<dbReference type="InterPro" id="IPR000571">
    <property type="entry name" value="Znf_CCCH"/>
</dbReference>
<evidence type="ECO:0000256" key="5">
    <source>
        <dbReference type="PROSITE-ProRule" id="PRU00723"/>
    </source>
</evidence>
<keyword evidence="8" id="KW-1185">Reference proteome</keyword>
<evidence type="ECO:0000256" key="1">
    <source>
        <dbReference type="ARBA" id="ARBA00022723"/>
    </source>
</evidence>